<proteinExistence type="predicted"/>
<feature type="compositionally biased region" description="Acidic residues" evidence="1">
    <location>
        <begin position="65"/>
        <end position="99"/>
    </location>
</feature>
<dbReference type="EMBL" id="RDQH01000342">
    <property type="protein sequence ID" value="RXH71407.1"/>
    <property type="molecule type" value="Genomic_DNA"/>
</dbReference>
<sequence length="107" mass="12460">MPDNLTFDINDVDELKTEIKQLQIYVVRMAHENDISDRKMWKKIEELATIVQELRKDVKTKGLEDSNEEEEGGEEEGGEKNDDEEDAEEEGEEEDIEEQGSEKEDKE</sequence>
<accession>A0A498HPR5</accession>
<evidence type="ECO:0000313" key="3">
    <source>
        <dbReference type="Proteomes" id="UP000290289"/>
    </source>
</evidence>
<evidence type="ECO:0000313" key="2">
    <source>
        <dbReference type="EMBL" id="RXH71407.1"/>
    </source>
</evidence>
<dbReference type="AlphaFoldDB" id="A0A498HPR5"/>
<keyword evidence="3" id="KW-1185">Reference proteome</keyword>
<dbReference type="Proteomes" id="UP000290289">
    <property type="component" value="Chromosome 16"/>
</dbReference>
<gene>
    <name evidence="2" type="ORF">DVH24_018762</name>
</gene>
<comment type="caution">
    <text evidence="2">The sequence shown here is derived from an EMBL/GenBank/DDBJ whole genome shotgun (WGS) entry which is preliminary data.</text>
</comment>
<feature type="region of interest" description="Disordered" evidence="1">
    <location>
        <begin position="55"/>
        <end position="107"/>
    </location>
</feature>
<protein>
    <submittedName>
        <fullName evidence="2">Uncharacterized protein</fullName>
    </submittedName>
</protein>
<name>A0A498HPR5_MALDO</name>
<organism evidence="2 3">
    <name type="scientific">Malus domestica</name>
    <name type="common">Apple</name>
    <name type="synonym">Pyrus malus</name>
    <dbReference type="NCBI Taxonomy" id="3750"/>
    <lineage>
        <taxon>Eukaryota</taxon>
        <taxon>Viridiplantae</taxon>
        <taxon>Streptophyta</taxon>
        <taxon>Embryophyta</taxon>
        <taxon>Tracheophyta</taxon>
        <taxon>Spermatophyta</taxon>
        <taxon>Magnoliopsida</taxon>
        <taxon>eudicotyledons</taxon>
        <taxon>Gunneridae</taxon>
        <taxon>Pentapetalae</taxon>
        <taxon>rosids</taxon>
        <taxon>fabids</taxon>
        <taxon>Rosales</taxon>
        <taxon>Rosaceae</taxon>
        <taxon>Amygdaloideae</taxon>
        <taxon>Maleae</taxon>
        <taxon>Malus</taxon>
    </lineage>
</organism>
<feature type="compositionally biased region" description="Basic and acidic residues" evidence="1">
    <location>
        <begin position="55"/>
        <end position="64"/>
    </location>
</feature>
<reference evidence="2 3" key="1">
    <citation type="submission" date="2018-10" db="EMBL/GenBank/DDBJ databases">
        <title>A high-quality apple genome assembly.</title>
        <authorList>
            <person name="Hu J."/>
        </authorList>
    </citation>
    <scope>NUCLEOTIDE SEQUENCE [LARGE SCALE GENOMIC DNA]</scope>
    <source>
        <strain evidence="3">cv. HFTH1</strain>
        <tissue evidence="2">Young leaf</tissue>
    </source>
</reference>
<evidence type="ECO:0000256" key="1">
    <source>
        <dbReference type="SAM" id="MobiDB-lite"/>
    </source>
</evidence>